<dbReference type="InterPro" id="IPR029063">
    <property type="entry name" value="SAM-dependent_MTases_sf"/>
</dbReference>
<evidence type="ECO:0000313" key="1">
    <source>
        <dbReference type="EMBL" id="SVB01814.1"/>
    </source>
</evidence>
<gene>
    <name evidence="1" type="ORF">METZ01_LOCUS154668</name>
</gene>
<accession>A0A382AKB8</accession>
<dbReference type="PROSITE" id="PS51257">
    <property type="entry name" value="PROKAR_LIPOPROTEIN"/>
    <property type="match status" value="1"/>
</dbReference>
<protein>
    <recommendedName>
        <fullName evidence="2">Methyltransferase type 11 domain-containing protein</fullName>
    </recommendedName>
</protein>
<reference evidence="1" key="1">
    <citation type="submission" date="2018-05" db="EMBL/GenBank/DDBJ databases">
        <authorList>
            <person name="Lanie J.A."/>
            <person name="Ng W.-L."/>
            <person name="Kazmierczak K.M."/>
            <person name="Andrzejewski T.M."/>
            <person name="Davidsen T.M."/>
            <person name="Wayne K.J."/>
            <person name="Tettelin H."/>
            <person name="Glass J.I."/>
            <person name="Rusch D."/>
            <person name="Podicherti R."/>
            <person name="Tsui H.-C.T."/>
            <person name="Winkler M.E."/>
        </authorList>
    </citation>
    <scope>NUCLEOTIDE SEQUENCE</scope>
</reference>
<dbReference type="EMBL" id="UINC01025714">
    <property type="protein sequence ID" value="SVB01814.1"/>
    <property type="molecule type" value="Genomic_DNA"/>
</dbReference>
<sequence length="173" mass="18302">MKTIGKLLFLPLSVLLLVLAACEQSGALAAGWSTADLAAALDNPSRPEADKERDTGRMPAEVVTFVGIQPGMRVLDVLASGGWYTEVLSVAVGPDGTVYTQNPQSYLESRGGANGRALNERLAKDHLTNVVRMDVELGDLTIEPGSVDAAITALNFHDTYNFSGPEAAAAFLR</sequence>
<proteinExistence type="predicted"/>
<dbReference type="SUPFAM" id="SSF53335">
    <property type="entry name" value="S-adenosyl-L-methionine-dependent methyltransferases"/>
    <property type="match status" value="1"/>
</dbReference>
<dbReference type="Gene3D" id="3.40.50.150">
    <property type="entry name" value="Vaccinia Virus protein VP39"/>
    <property type="match status" value="1"/>
</dbReference>
<dbReference type="AlphaFoldDB" id="A0A382AKB8"/>
<name>A0A382AKB8_9ZZZZ</name>
<feature type="non-terminal residue" evidence="1">
    <location>
        <position position="173"/>
    </location>
</feature>
<organism evidence="1">
    <name type="scientific">marine metagenome</name>
    <dbReference type="NCBI Taxonomy" id="408172"/>
    <lineage>
        <taxon>unclassified sequences</taxon>
        <taxon>metagenomes</taxon>
        <taxon>ecological metagenomes</taxon>
    </lineage>
</organism>
<evidence type="ECO:0008006" key="2">
    <source>
        <dbReference type="Google" id="ProtNLM"/>
    </source>
</evidence>